<feature type="region of interest" description="Disordered" evidence="1">
    <location>
        <begin position="270"/>
        <end position="291"/>
    </location>
</feature>
<evidence type="ECO:0000313" key="2">
    <source>
        <dbReference type="EMBL" id="MFC4108701.1"/>
    </source>
</evidence>
<comment type="caution">
    <text evidence="2">The sequence shown here is derived from an EMBL/GenBank/DDBJ whole genome shotgun (WGS) entry which is preliminary data.</text>
</comment>
<protein>
    <recommendedName>
        <fullName evidence="4">Thaumarchaeal output domain-containing protein</fullName>
    </recommendedName>
</protein>
<dbReference type="Proteomes" id="UP001595868">
    <property type="component" value="Unassembled WGS sequence"/>
</dbReference>
<keyword evidence="3" id="KW-1185">Reference proteome</keyword>
<evidence type="ECO:0008006" key="4">
    <source>
        <dbReference type="Google" id="ProtNLM"/>
    </source>
</evidence>
<evidence type="ECO:0000256" key="1">
    <source>
        <dbReference type="SAM" id="MobiDB-lite"/>
    </source>
</evidence>
<accession>A0ABV8KSU7</accession>
<dbReference type="EMBL" id="JBHSBN010000017">
    <property type="protein sequence ID" value="MFC4108701.1"/>
    <property type="molecule type" value="Genomic_DNA"/>
</dbReference>
<gene>
    <name evidence="2" type="ORF">ACFOX0_22545</name>
</gene>
<evidence type="ECO:0000313" key="3">
    <source>
        <dbReference type="Proteomes" id="UP001595868"/>
    </source>
</evidence>
<dbReference type="RefSeq" id="WP_377549318.1">
    <property type="nucleotide sequence ID" value="NZ_JBHSBN010000017.1"/>
</dbReference>
<feature type="region of interest" description="Disordered" evidence="1">
    <location>
        <begin position="627"/>
        <end position="650"/>
    </location>
</feature>
<organism evidence="2 3">
    <name type="scientific">Micromonospora zhanjiangensis</name>
    <dbReference type="NCBI Taxonomy" id="1522057"/>
    <lineage>
        <taxon>Bacteria</taxon>
        <taxon>Bacillati</taxon>
        <taxon>Actinomycetota</taxon>
        <taxon>Actinomycetes</taxon>
        <taxon>Micromonosporales</taxon>
        <taxon>Micromonosporaceae</taxon>
        <taxon>Micromonospora</taxon>
    </lineage>
</organism>
<reference evidence="3" key="1">
    <citation type="journal article" date="2019" name="Int. J. Syst. Evol. Microbiol.">
        <title>The Global Catalogue of Microorganisms (GCM) 10K type strain sequencing project: providing services to taxonomists for standard genome sequencing and annotation.</title>
        <authorList>
            <consortium name="The Broad Institute Genomics Platform"/>
            <consortium name="The Broad Institute Genome Sequencing Center for Infectious Disease"/>
            <person name="Wu L."/>
            <person name="Ma J."/>
        </authorList>
    </citation>
    <scope>NUCLEOTIDE SEQUENCE [LARGE SCALE GENOMIC DNA]</scope>
    <source>
        <strain evidence="3">2902at01</strain>
    </source>
</reference>
<proteinExistence type="predicted"/>
<name>A0ABV8KSU7_9ACTN</name>
<sequence>MLFRVAADRPGRSPLVIACPDCDGMTFTLRPCGCTEYGDRFLVEQVDGGAGREAYRDCRLCGGAGSVAAGCSHCRQGGRRRAQLVFTMVNLDTGAVASASVAPGRVTPSRSGAGWWLDLAPLLDDLADTVGLPHDTHREPPIPLPAHWCPDLPADRRTELEARAIVERDRGPWRVVLGRVERPAAPDPGRRLARLCATADLLLLDLVVEARRTDLGELNWEVRYELPGGDVPPSQRGRAGDLAVALRATDVADALVDLRTRGRAAPAHLLRTGPRPTARPDRTGPAGPDRMDAGRLERRVVADCVDRATGGGLPGAQAVWRDGRWWHSGLRPGGRTEQLTERRTGQVVRRHTTALLRCAEPPAPSAWGDPVRYGPCPDCVPGQRLSVCDCARRLADPAGTERGPADPTCPDCGGTGVQPRQLACHRCRDTQKIYAELLVTVTDLVDRSVHLHWRAGDETGAPQVAAGPGGGPVVQLSEPYRLASWAATLGVRPEHLVDTDDTIPIDHFLLDGVVPLPAADADPVREHIAQAGDGRAAARLLIVATSPDAPPITELARLAHGLDLALVVSARDCSLDDTEPVSVHGLLWNVDLCARTALPDDFPHHGSPESAAATCWEYVDGAFADAVPTDPAESIPTPQHPGAAPGEDPVPVVTRLARRYAGRTVSVRLDRAGCTVLLHQNDGGLHVLADAPDLPTAVATLGLPTR</sequence>